<evidence type="ECO:0000256" key="4">
    <source>
        <dbReference type="ARBA" id="ARBA00023235"/>
    </source>
</evidence>
<accession>A0A4Y4DM81</accession>
<evidence type="ECO:0000256" key="5">
    <source>
        <dbReference type="PROSITE-ProRule" id="PRU00277"/>
    </source>
</evidence>
<evidence type="ECO:0000259" key="8">
    <source>
        <dbReference type="PROSITE" id="PS50059"/>
    </source>
</evidence>
<evidence type="ECO:0000256" key="2">
    <source>
        <dbReference type="ARBA" id="ARBA00006577"/>
    </source>
</evidence>
<dbReference type="GO" id="GO:0003755">
    <property type="term" value="F:peptidyl-prolyl cis-trans isomerase activity"/>
    <property type="evidence" value="ECO:0007669"/>
    <property type="project" value="UniProtKB-UniRule"/>
</dbReference>
<protein>
    <recommendedName>
        <fullName evidence="6">Peptidyl-prolyl cis-trans isomerase</fullName>
        <ecNumber evidence="6">5.2.1.8</ecNumber>
    </recommendedName>
</protein>
<dbReference type="RefSeq" id="WP_141361178.1">
    <property type="nucleotide sequence ID" value="NZ_BAAAJL010000007.1"/>
</dbReference>
<dbReference type="AlphaFoldDB" id="A0A4Y4DM81"/>
<keyword evidence="4 5" id="KW-0413">Isomerase</keyword>
<dbReference type="EC" id="5.2.1.8" evidence="6"/>
<evidence type="ECO:0000256" key="1">
    <source>
        <dbReference type="ARBA" id="ARBA00000971"/>
    </source>
</evidence>
<comment type="similarity">
    <text evidence="2 6">Belongs to the FKBP-type PPIase family.</text>
</comment>
<dbReference type="EMBL" id="BJNY01000001">
    <property type="protein sequence ID" value="GED04745.1"/>
    <property type="molecule type" value="Genomic_DNA"/>
</dbReference>
<dbReference type="SUPFAM" id="SSF54534">
    <property type="entry name" value="FKBP-like"/>
    <property type="match status" value="1"/>
</dbReference>
<feature type="chain" id="PRO_5038339203" description="Peptidyl-prolyl cis-trans isomerase" evidence="7">
    <location>
        <begin position="18"/>
        <end position="312"/>
    </location>
</feature>
<keyword evidence="10" id="KW-1185">Reference proteome</keyword>
<evidence type="ECO:0000256" key="6">
    <source>
        <dbReference type="RuleBase" id="RU003915"/>
    </source>
</evidence>
<name>A0A4Y4DM81_GLUUR</name>
<dbReference type="Gene3D" id="3.10.50.40">
    <property type="match status" value="1"/>
</dbReference>
<evidence type="ECO:0000313" key="10">
    <source>
        <dbReference type="Proteomes" id="UP000316612"/>
    </source>
</evidence>
<keyword evidence="7" id="KW-0732">Signal</keyword>
<organism evidence="9 10">
    <name type="scientific">Glutamicibacter uratoxydans</name>
    <name type="common">Arthrobacter uratoxydans</name>
    <dbReference type="NCBI Taxonomy" id="43667"/>
    <lineage>
        <taxon>Bacteria</taxon>
        <taxon>Bacillati</taxon>
        <taxon>Actinomycetota</taxon>
        <taxon>Actinomycetes</taxon>
        <taxon>Micrococcales</taxon>
        <taxon>Micrococcaceae</taxon>
        <taxon>Glutamicibacter</taxon>
    </lineage>
</organism>
<evidence type="ECO:0000256" key="3">
    <source>
        <dbReference type="ARBA" id="ARBA00023110"/>
    </source>
</evidence>
<dbReference type="PANTHER" id="PTHR43811">
    <property type="entry name" value="FKBP-TYPE PEPTIDYL-PROLYL CIS-TRANS ISOMERASE FKPA"/>
    <property type="match status" value="1"/>
</dbReference>
<dbReference type="OrthoDB" id="25996at2"/>
<dbReference type="InterPro" id="IPR001179">
    <property type="entry name" value="PPIase_FKBP_dom"/>
</dbReference>
<sequence>MRKVMAAAATASILALAACGSTSGSSSLSDIKVTPGKDASAAPEVTFDTPFLTEKDEAVNVVKGDGAEVNPGDTIKVKSGLYKTIDGKLTNENFTGEATSMTLDDQFKQSMPELYETLINSKVGDWVAYSAIEGTQQANGSTSKPEAGTRAERIILIDIEGTTPVSTKLSDDEVAKLKKENKLPTVSFKDEQPTINIPKDVEAPKGLVVDVLEEGKGTEATADSKVTAKYLGVTYADGKKFDGNFDKEPTTFSLNQVIKGWTQGMTGLKEGSKVMLTIPADLAYGETSQQGSPTGTLVFYVELTKVEAPASK</sequence>
<comment type="catalytic activity">
    <reaction evidence="1 5 6">
        <text>[protein]-peptidylproline (omega=180) = [protein]-peptidylproline (omega=0)</text>
        <dbReference type="Rhea" id="RHEA:16237"/>
        <dbReference type="Rhea" id="RHEA-COMP:10747"/>
        <dbReference type="Rhea" id="RHEA-COMP:10748"/>
        <dbReference type="ChEBI" id="CHEBI:83833"/>
        <dbReference type="ChEBI" id="CHEBI:83834"/>
        <dbReference type="EC" id="5.2.1.8"/>
    </reaction>
</comment>
<feature type="signal peptide" evidence="7">
    <location>
        <begin position="1"/>
        <end position="17"/>
    </location>
</feature>
<dbReference type="Pfam" id="PF00254">
    <property type="entry name" value="FKBP_C"/>
    <property type="match status" value="1"/>
</dbReference>
<reference evidence="9 10" key="1">
    <citation type="submission" date="2019-06" db="EMBL/GenBank/DDBJ databases">
        <title>Whole genome shotgun sequence of Glutamicibacter uratoxydans NBRC 15515.</title>
        <authorList>
            <person name="Hosoyama A."/>
            <person name="Uohara A."/>
            <person name="Ohji S."/>
            <person name="Ichikawa N."/>
        </authorList>
    </citation>
    <scope>NUCLEOTIDE SEQUENCE [LARGE SCALE GENOMIC DNA]</scope>
    <source>
        <strain evidence="9 10">NBRC 15515</strain>
    </source>
</reference>
<gene>
    <name evidence="9" type="ORF">AUR04nite_02770</name>
</gene>
<dbReference type="Proteomes" id="UP000316612">
    <property type="component" value="Unassembled WGS sequence"/>
</dbReference>
<dbReference type="InterPro" id="IPR046357">
    <property type="entry name" value="PPIase_dom_sf"/>
</dbReference>
<comment type="caution">
    <text evidence="9">The sequence shown here is derived from an EMBL/GenBank/DDBJ whole genome shotgun (WGS) entry which is preliminary data.</text>
</comment>
<keyword evidence="3 5" id="KW-0697">Rotamase</keyword>
<evidence type="ECO:0000313" key="9">
    <source>
        <dbReference type="EMBL" id="GED04745.1"/>
    </source>
</evidence>
<dbReference type="PROSITE" id="PS50059">
    <property type="entry name" value="FKBP_PPIASE"/>
    <property type="match status" value="1"/>
</dbReference>
<proteinExistence type="inferred from homology"/>
<feature type="domain" description="PPIase FKBP-type" evidence="8">
    <location>
        <begin position="223"/>
        <end position="307"/>
    </location>
</feature>
<dbReference type="PROSITE" id="PS51257">
    <property type="entry name" value="PROKAR_LIPOPROTEIN"/>
    <property type="match status" value="1"/>
</dbReference>
<dbReference type="PANTHER" id="PTHR43811:SF19">
    <property type="entry name" value="39 KDA FK506-BINDING NUCLEAR PROTEIN"/>
    <property type="match status" value="1"/>
</dbReference>
<evidence type="ECO:0000256" key="7">
    <source>
        <dbReference type="SAM" id="SignalP"/>
    </source>
</evidence>